<dbReference type="OrthoDB" id="2130750at2759"/>
<dbReference type="SMART" id="SM01052">
    <property type="entry name" value="CAP_GLY"/>
    <property type="match status" value="1"/>
</dbReference>
<dbReference type="InterPro" id="IPR036859">
    <property type="entry name" value="CAP-Gly_dom_sf"/>
</dbReference>
<dbReference type="PROSITE" id="PS00845">
    <property type="entry name" value="CAP_GLY_1"/>
    <property type="match status" value="1"/>
</dbReference>
<evidence type="ECO:0000313" key="2">
    <source>
        <dbReference type="EMBL" id="ORZ37430.1"/>
    </source>
</evidence>
<proteinExistence type="predicted"/>
<feature type="non-terminal residue" evidence="2">
    <location>
        <position position="71"/>
    </location>
</feature>
<evidence type="ECO:0000259" key="1">
    <source>
        <dbReference type="PROSITE" id="PS50245"/>
    </source>
</evidence>
<dbReference type="STRING" id="765915.A0A1Y2HS56"/>
<evidence type="ECO:0000313" key="3">
    <source>
        <dbReference type="Proteomes" id="UP000193411"/>
    </source>
</evidence>
<name>A0A1Y2HS56_9FUNG</name>
<dbReference type="AlphaFoldDB" id="A0A1Y2HS56"/>
<keyword evidence="3" id="KW-1185">Reference proteome</keyword>
<organism evidence="2 3">
    <name type="scientific">Catenaria anguillulae PL171</name>
    <dbReference type="NCBI Taxonomy" id="765915"/>
    <lineage>
        <taxon>Eukaryota</taxon>
        <taxon>Fungi</taxon>
        <taxon>Fungi incertae sedis</taxon>
        <taxon>Blastocladiomycota</taxon>
        <taxon>Blastocladiomycetes</taxon>
        <taxon>Blastocladiales</taxon>
        <taxon>Catenariaceae</taxon>
        <taxon>Catenaria</taxon>
    </lineage>
</organism>
<reference evidence="2 3" key="1">
    <citation type="submission" date="2016-07" db="EMBL/GenBank/DDBJ databases">
        <title>Pervasive Adenine N6-methylation of Active Genes in Fungi.</title>
        <authorList>
            <consortium name="DOE Joint Genome Institute"/>
            <person name="Mondo S.J."/>
            <person name="Dannebaum R.O."/>
            <person name="Kuo R.C."/>
            <person name="Labutti K."/>
            <person name="Haridas S."/>
            <person name="Kuo A."/>
            <person name="Salamov A."/>
            <person name="Ahrendt S.R."/>
            <person name="Lipzen A."/>
            <person name="Sullivan W."/>
            <person name="Andreopoulos W.B."/>
            <person name="Clum A."/>
            <person name="Lindquist E."/>
            <person name="Daum C."/>
            <person name="Ramamoorthy G.K."/>
            <person name="Gryganskyi A."/>
            <person name="Culley D."/>
            <person name="Magnuson J.K."/>
            <person name="James T.Y."/>
            <person name="O'Malley M.A."/>
            <person name="Stajich J.E."/>
            <person name="Spatafora J.W."/>
            <person name="Visel A."/>
            <person name="Grigoriev I.V."/>
        </authorList>
    </citation>
    <scope>NUCLEOTIDE SEQUENCE [LARGE SCALE GENOMIC DNA]</scope>
    <source>
        <strain evidence="2 3">PL171</strain>
    </source>
</reference>
<feature type="domain" description="CAP-Gly" evidence="1">
    <location>
        <begin position="25"/>
        <end position="67"/>
    </location>
</feature>
<dbReference type="SUPFAM" id="SSF74924">
    <property type="entry name" value="Cap-Gly domain"/>
    <property type="match status" value="1"/>
</dbReference>
<protein>
    <submittedName>
        <fullName evidence="2">CAP Gly-rich domain-containing protein</fullName>
    </submittedName>
</protein>
<dbReference type="Pfam" id="PF01302">
    <property type="entry name" value="CAP_GLY"/>
    <property type="match status" value="1"/>
</dbReference>
<gene>
    <name evidence="2" type="ORF">BCR44DRAFT_125479</name>
</gene>
<dbReference type="PANTHER" id="PTHR18916">
    <property type="entry name" value="DYNACTIN 1-RELATED MICROTUBULE-BINDING"/>
    <property type="match status" value="1"/>
</dbReference>
<comment type="caution">
    <text evidence="2">The sequence shown here is derived from an EMBL/GenBank/DDBJ whole genome shotgun (WGS) entry which is preliminary data.</text>
</comment>
<dbReference type="Gene3D" id="2.30.30.190">
    <property type="entry name" value="CAP Gly-rich-like domain"/>
    <property type="match status" value="1"/>
</dbReference>
<dbReference type="InterPro" id="IPR000938">
    <property type="entry name" value="CAP-Gly_domain"/>
</dbReference>
<sequence>MSDSSFAIGQRVSCSGGTGTVRFDGTTSFAPGRWVGVELDEPRGKNDGSVQDVRYFECKPNFGLFLRSTQV</sequence>
<dbReference type="EMBL" id="MCFL01000012">
    <property type="protein sequence ID" value="ORZ37430.1"/>
    <property type="molecule type" value="Genomic_DNA"/>
</dbReference>
<dbReference type="Proteomes" id="UP000193411">
    <property type="component" value="Unassembled WGS sequence"/>
</dbReference>
<dbReference type="PROSITE" id="PS50245">
    <property type="entry name" value="CAP_GLY_2"/>
    <property type="match status" value="1"/>
</dbReference>
<accession>A0A1Y2HS56</accession>